<protein>
    <recommendedName>
        <fullName evidence="4">Glycosyltransferase</fullName>
    </recommendedName>
</protein>
<evidence type="ECO:0008006" key="4">
    <source>
        <dbReference type="Google" id="ProtNLM"/>
    </source>
</evidence>
<evidence type="ECO:0000313" key="2">
    <source>
        <dbReference type="EMBL" id="CAH2031346.1"/>
    </source>
</evidence>
<sequence length="555" mass="62763">MNRTFRNLDRNHFFYSTFLRRKIMAARERSTPEELVRRIMLLARFAWRNHPGYYCDGRIENLLFDFGLNLNSYLKIGEVFDEGSALLPEDGRISTIHVATEVCQVGGHTRILYQLVRRHGDPNQVILLTGQRHEKVPRWFRDGIGDTPLITLDPADSVFKRAALLRRLAVRAGSVLLYHHPWDAVPVIALATAENPPVVLENHAHSWFWLGASVADLVVAHSAFHTRFTQMNRPVRQVHCFPFTQLEDLGPAATAADKARARERLGIPADCVCLITVGTAEKFIPNDRYNFHVTAHRILERFSRARIYVIGTSRDERYPLDTERINYLGYLEDPADYYRAADICLDALPQPSLGATLYATLIGMACPLYKYGKVSIFNSLNFLEAGLYRRYVGQPETEEAYLERLAYLIEHPGVRTRIAAEIRQEYLALYSREQVAGNLERLFEVAGRLHHAPARLPEPSILRDEDSAEIADAGSLQDIRGSLQFFDGFYKAGEKVDLLARLVLKPSFTVEVLKLMATTLARKAQSLIAYSGKGREPYGSTDCVLSAPVPPHSGK</sequence>
<name>A0ABN8HH48_9BACT</name>
<keyword evidence="3" id="KW-1185">Reference proteome</keyword>
<evidence type="ECO:0000313" key="3">
    <source>
        <dbReference type="Proteomes" id="UP001295463"/>
    </source>
</evidence>
<gene>
    <name evidence="2" type="ORF">GEAMG1_1516</name>
</gene>
<dbReference type="SUPFAM" id="SSF53756">
    <property type="entry name" value="UDP-Glycosyltransferase/glycogen phosphorylase"/>
    <property type="match status" value="1"/>
</dbReference>
<accession>A0ABN8HH48</accession>
<organism evidence="2 3">
    <name type="scientific">Trichlorobacter ammonificans</name>
    <dbReference type="NCBI Taxonomy" id="2916410"/>
    <lineage>
        <taxon>Bacteria</taxon>
        <taxon>Pseudomonadati</taxon>
        <taxon>Thermodesulfobacteriota</taxon>
        <taxon>Desulfuromonadia</taxon>
        <taxon>Geobacterales</taxon>
        <taxon>Geobacteraceae</taxon>
        <taxon>Trichlorobacter</taxon>
    </lineage>
</organism>
<dbReference type="Gene3D" id="3.40.50.2000">
    <property type="entry name" value="Glycogen Phosphorylase B"/>
    <property type="match status" value="2"/>
</dbReference>
<dbReference type="EMBL" id="OW150024">
    <property type="protein sequence ID" value="CAH2031346.1"/>
    <property type="molecule type" value="Genomic_DNA"/>
</dbReference>
<dbReference type="RefSeq" id="WP_305732175.1">
    <property type="nucleotide sequence ID" value="NZ_OW150024.1"/>
</dbReference>
<proteinExistence type="predicted"/>
<reference evidence="2 3" key="1">
    <citation type="submission" date="2022-03" db="EMBL/GenBank/DDBJ databases">
        <authorList>
            <person name="Koch H."/>
        </authorList>
    </citation>
    <scope>NUCLEOTIDE SEQUENCE [LARGE SCALE GENOMIC DNA]</scope>
    <source>
        <strain evidence="2 3">G1</strain>
    </source>
</reference>
<dbReference type="Proteomes" id="UP001295463">
    <property type="component" value="Chromosome"/>
</dbReference>
<evidence type="ECO:0000256" key="1">
    <source>
        <dbReference type="SAM" id="MobiDB-lite"/>
    </source>
</evidence>
<feature type="region of interest" description="Disordered" evidence="1">
    <location>
        <begin position="535"/>
        <end position="555"/>
    </location>
</feature>